<evidence type="ECO:0000313" key="2">
    <source>
        <dbReference type="EMBL" id="QLJ53102.1"/>
    </source>
</evidence>
<name>A0A7D6BP31_FERL1</name>
<evidence type="ECO:0000313" key="3">
    <source>
        <dbReference type="Proteomes" id="UP000510821"/>
    </source>
</evidence>
<dbReference type="KEGG" id="flt:Sv326_0927"/>
<dbReference type="EMBL" id="CP058998">
    <property type="protein sequence ID" value="QLJ53102.1"/>
    <property type="molecule type" value="Genomic_DNA"/>
</dbReference>
<gene>
    <name evidence="2" type="ORF">Sv326_0927</name>
</gene>
<dbReference type="Proteomes" id="UP000510821">
    <property type="component" value="Chromosome"/>
</dbReference>
<dbReference type="AlphaFoldDB" id="A0A7D6BP31"/>
<sequence length="184" mass="21056">MEELSYEELRRIQGRERASPVLQSLPADFYKHVKKLIEKKNDSLKKDFGLAEAKEYESILKVVEDIHDKRKQKIVMKAMRSANVGEGVTLAEEETKLFDMIRSVIAEESECFRNITGCAEGVEEESIKRIKILKPLPKFVGTDMKVYGPFKEGDDIELPDKEAQLLVRKGIAEYTEVVSHEVPK</sequence>
<feature type="domain" description="Gins51 C-terminal" evidence="1">
    <location>
        <begin position="130"/>
        <end position="173"/>
    </location>
</feature>
<evidence type="ECO:0000259" key="1">
    <source>
        <dbReference type="Pfam" id="PF22090"/>
    </source>
</evidence>
<accession>A0A7D6BP31</accession>
<proteinExistence type="predicted"/>
<organism evidence="2 3">
    <name type="scientific">Fermentimicrarchaeum limneticum</name>
    <dbReference type="NCBI Taxonomy" id="2795018"/>
    <lineage>
        <taxon>Archaea</taxon>
        <taxon>Candidatus Micrarchaeota</taxon>
        <taxon>Candidatus Fermentimicrarchaeales</taxon>
        <taxon>Candidatus Fermentimicrarchaeaceae</taxon>
        <taxon>Candidatus Fermentimicrarchaeum</taxon>
    </lineage>
</organism>
<reference evidence="3" key="1">
    <citation type="submission" date="2020-07" db="EMBL/GenBank/DDBJ databases">
        <title>Metabolic diversity and evolutionary history of the archaeal phylum ###Micrarchaeota### uncovered from a freshwater lake metagenome.</title>
        <authorList>
            <person name="Kadnikov V.V."/>
            <person name="Savvichev A.S."/>
            <person name="Mardanov A.V."/>
            <person name="Beletsky A.V."/>
            <person name="Chupakov A.V."/>
            <person name="Kokryatskaya N.M."/>
            <person name="Pimenov N.V."/>
            <person name="Ravin N.V."/>
        </authorList>
    </citation>
    <scope>NUCLEOTIDE SEQUENCE [LARGE SCALE GENOMIC DNA]</scope>
</reference>
<dbReference type="Gene3D" id="3.40.5.50">
    <property type="match status" value="1"/>
</dbReference>
<dbReference type="Gene3D" id="1.20.58.1030">
    <property type="match status" value="1"/>
</dbReference>
<dbReference type="InterPro" id="IPR054314">
    <property type="entry name" value="Gins51_C"/>
</dbReference>
<dbReference type="Pfam" id="PF22090">
    <property type="entry name" value="Gins51_C"/>
    <property type="match status" value="1"/>
</dbReference>
<dbReference type="CDD" id="cd21695">
    <property type="entry name" value="GINS_B_archaea_Gins51"/>
    <property type="match status" value="1"/>
</dbReference>
<dbReference type="CDD" id="cd11714">
    <property type="entry name" value="GINS_A_archaea"/>
    <property type="match status" value="1"/>
</dbReference>
<protein>
    <recommendedName>
        <fullName evidence="1">Gins51 C-terminal domain-containing protein</fullName>
    </recommendedName>
</protein>